<sequence>MSILNSEDSTKILCLNNNFILHEFKNDTNITPKQIHIRLINPELKVITRPDLKQIRNIVNTYVNDNFKLMGKRSYIFIGYYTLNSIVLNYIEFVAKL</sequence>
<reference evidence="1 2" key="1">
    <citation type="journal article" date="2018" name="Sci. Rep.">
        <title>Genomic signatures of local adaptation to the degree of environmental predictability in rotifers.</title>
        <authorList>
            <person name="Franch-Gras L."/>
            <person name="Hahn C."/>
            <person name="Garcia-Roger E.M."/>
            <person name="Carmona M.J."/>
            <person name="Serra M."/>
            <person name="Gomez A."/>
        </authorList>
    </citation>
    <scope>NUCLEOTIDE SEQUENCE [LARGE SCALE GENOMIC DNA]</scope>
    <source>
        <strain evidence="1">HYR1</strain>
    </source>
</reference>
<protein>
    <submittedName>
        <fullName evidence="1">Uncharacterized protein</fullName>
    </submittedName>
</protein>
<dbReference type="EMBL" id="REGN01002001">
    <property type="protein sequence ID" value="RNA31047.1"/>
    <property type="molecule type" value="Genomic_DNA"/>
</dbReference>
<comment type="caution">
    <text evidence="1">The sequence shown here is derived from an EMBL/GenBank/DDBJ whole genome shotgun (WGS) entry which is preliminary data.</text>
</comment>
<organism evidence="1 2">
    <name type="scientific">Brachionus plicatilis</name>
    <name type="common">Marine rotifer</name>
    <name type="synonym">Brachionus muelleri</name>
    <dbReference type="NCBI Taxonomy" id="10195"/>
    <lineage>
        <taxon>Eukaryota</taxon>
        <taxon>Metazoa</taxon>
        <taxon>Spiralia</taxon>
        <taxon>Gnathifera</taxon>
        <taxon>Rotifera</taxon>
        <taxon>Eurotatoria</taxon>
        <taxon>Monogononta</taxon>
        <taxon>Pseudotrocha</taxon>
        <taxon>Ploima</taxon>
        <taxon>Brachionidae</taxon>
        <taxon>Brachionus</taxon>
    </lineage>
</organism>
<evidence type="ECO:0000313" key="2">
    <source>
        <dbReference type="Proteomes" id="UP000276133"/>
    </source>
</evidence>
<dbReference type="AlphaFoldDB" id="A0A3M7S5X5"/>
<accession>A0A3M7S5X5</accession>
<dbReference type="Proteomes" id="UP000276133">
    <property type="component" value="Unassembled WGS sequence"/>
</dbReference>
<keyword evidence="2" id="KW-1185">Reference proteome</keyword>
<proteinExistence type="predicted"/>
<gene>
    <name evidence="1" type="ORF">BpHYR1_017614</name>
</gene>
<name>A0A3M7S5X5_BRAPC</name>
<evidence type="ECO:0000313" key="1">
    <source>
        <dbReference type="EMBL" id="RNA31047.1"/>
    </source>
</evidence>